<name>A0ABR4PBG0_9HELO</name>
<protein>
    <submittedName>
        <fullName evidence="2">Heterokaryon incompatibility protein</fullName>
    </submittedName>
</protein>
<organism evidence="2 3">
    <name type="scientific">Phlyctema vagabunda</name>
    <dbReference type="NCBI Taxonomy" id="108571"/>
    <lineage>
        <taxon>Eukaryota</taxon>
        <taxon>Fungi</taxon>
        <taxon>Dikarya</taxon>
        <taxon>Ascomycota</taxon>
        <taxon>Pezizomycotina</taxon>
        <taxon>Leotiomycetes</taxon>
        <taxon>Helotiales</taxon>
        <taxon>Dermateaceae</taxon>
        <taxon>Phlyctema</taxon>
    </lineage>
</organism>
<dbReference type="Pfam" id="PF06985">
    <property type="entry name" value="HET"/>
    <property type="match status" value="1"/>
</dbReference>
<proteinExistence type="predicted"/>
<keyword evidence="3" id="KW-1185">Reference proteome</keyword>
<feature type="domain" description="Heterokaryon incompatibility" evidence="1">
    <location>
        <begin position="187"/>
        <end position="338"/>
    </location>
</feature>
<evidence type="ECO:0000313" key="3">
    <source>
        <dbReference type="Proteomes" id="UP001629113"/>
    </source>
</evidence>
<dbReference type="EMBL" id="JBFCZG010000006">
    <property type="protein sequence ID" value="KAL3420655.1"/>
    <property type="molecule type" value="Genomic_DNA"/>
</dbReference>
<comment type="caution">
    <text evidence="2">The sequence shown here is derived from an EMBL/GenBank/DDBJ whole genome shotgun (WGS) entry which is preliminary data.</text>
</comment>
<accession>A0ABR4PBG0</accession>
<sequence>MLCHLCSEIDLDQLVSKTGLKHHVNFSALCKSAEAGCEMCKLIRTCQEGESSTKIKVKTGSEKWDATSQIVLQCRRRENGQLNPVIWLSQTSNTKAKPYVWGGCTISAAADDALAPVLQNRPIDTDPASARCFDLATSWLQKCLGCHTDCSNIQRGMPYLPTRVVDIGLDADAVPRLHVSHGERSHWVTLSHCWGAVHPLKTTISSLEAHKVSLPLNKLPELFKDAIRITRHFKQRYLWIDSLCIIQDSAEDWQIESANMGYIYKNSTLTIACDATSNSTESILDPNLTDRHLYSPTISVPYRSATHDIKGVLHLRRNIRVADMVPGPLSRRAWTLQEDVLSPRVLRWTKQQLRWQCRSSDWTEELPSGTPKNNRSLNPGRFICLPPELLVRRRSEIIDQVPAGATMDVPTLWYRMVNDFASRSLTYDTDRFAAISGLAREVEKHTLNDYRAGLWNQEIHRGLLWYVSPTSTEPSEYIAPSWSWASINTRPNPNRTVWSLFHPHLKPFKGSGHVSAICRVLDIKVTNITTDVFSQVTSGSLTIQGPVFRADLEDHGRFVQARTPRVSGDKIFEHQDVRAGTLLYRLDLASELMPGLLGGVLVVQIAKMAGYAPPHSLQGMIYGLLCQVAREVDGAYAYKRIGIVRISEVFADEKCWREEAVKII</sequence>
<dbReference type="Proteomes" id="UP001629113">
    <property type="component" value="Unassembled WGS sequence"/>
</dbReference>
<dbReference type="PANTHER" id="PTHR33112:SF16">
    <property type="entry name" value="HETEROKARYON INCOMPATIBILITY DOMAIN-CONTAINING PROTEIN"/>
    <property type="match status" value="1"/>
</dbReference>
<gene>
    <name evidence="2" type="ORF">PVAG01_07100</name>
</gene>
<dbReference type="PANTHER" id="PTHR33112">
    <property type="entry name" value="DOMAIN PROTEIN, PUTATIVE-RELATED"/>
    <property type="match status" value="1"/>
</dbReference>
<reference evidence="2 3" key="1">
    <citation type="submission" date="2024-06" db="EMBL/GenBank/DDBJ databases">
        <title>Complete genome of Phlyctema vagabunda strain 19-DSS-EL-015.</title>
        <authorList>
            <person name="Fiorenzani C."/>
        </authorList>
    </citation>
    <scope>NUCLEOTIDE SEQUENCE [LARGE SCALE GENOMIC DNA]</scope>
    <source>
        <strain evidence="2 3">19-DSS-EL-015</strain>
    </source>
</reference>
<evidence type="ECO:0000313" key="2">
    <source>
        <dbReference type="EMBL" id="KAL3420655.1"/>
    </source>
</evidence>
<evidence type="ECO:0000259" key="1">
    <source>
        <dbReference type="Pfam" id="PF06985"/>
    </source>
</evidence>
<dbReference type="InterPro" id="IPR010730">
    <property type="entry name" value="HET"/>
</dbReference>